<dbReference type="PROSITE" id="PS50887">
    <property type="entry name" value="GGDEF"/>
    <property type="match status" value="1"/>
</dbReference>
<dbReference type="NCBIfam" id="TIGR00254">
    <property type="entry name" value="GGDEF"/>
    <property type="match status" value="1"/>
</dbReference>
<dbReference type="InterPro" id="IPR035919">
    <property type="entry name" value="EAL_sf"/>
</dbReference>
<dbReference type="Proteomes" id="UP000236527">
    <property type="component" value="Unassembled WGS sequence"/>
</dbReference>
<evidence type="ECO:0000259" key="2">
    <source>
        <dbReference type="PROSITE" id="PS50883"/>
    </source>
</evidence>
<dbReference type="AlphaFoldDB" id="A0A2H6LDK7"/>
<name>A0A2H6LDK7_9NOSO</name>
<evidence type="ECO:0000259" key="3">
    <source>
        <dbReference type="PROSITE" id="PS50887"/>
    </source>
</evidence>
<dbReference type="SMART" id="SM00052">
    <property type="entry name" value="EAL"/>
    <property type="match status" value="1"/>
</dbReference>
<dbReference type="PANTHER" id="PTHR44757:SF2">
    <property type="entry name" value="BIOFILM ARCHITECTURE MAINTENANCE PROTEIN MBAA"/>
    <property type="match status" value="1"/>
</dbReference>
<accession>A0A2H6LDK7</accession>
<comment type="caution">
    <text evidence="4">The sequence shown here is derived from an EMBL/GenBank/DDBJ whole genome shotgun (WGS) entry which is preliminary data.</text>
</comment>
<feature type="transmembrane region" description="Helical" evidence="1">
    <location>
        <begin position="33"/>
        <end position="56"/>
    </location>
</feature>
<reference evidence="5" key="1">
    <citation type="journal article" date="2018" name="Genome Announc.">
        <title>Draft Genome Sequence of the Nitrogen-Fixing and Hormogonia-Inducing Cyanobacterium Nostoc cycadae Strain WK-1, Isolated from the Coralloid Roots of Cycas revoluta.</title>
        <authorList>
            <person name="Kanesaki Y."/>
            <person name="Hirose M."/>
            <person name="Hirose Y."/>
            <person name="Fujisawa T."/>
            <person name="Nakamura Y."/>
            <person name="Watanabe S."/>
            <person name="Matsunaga S."/>
            <person name="Uchida H."/>
            <person name="Murakami A."/>
        </authorList>
    </citation>
    <scope>NUCLEOTIDE SEQUENCE [LARGE SCALE GENOMIC DNA]</scope>
    <source>
        <strain evidence="5">WK-1</strain>
    </source>
</reference>
<protein>
    <submittedName>
        <fullName evidence="4">Diguanylate cyclase/phosphodiesterase</fullName>
    </submittedName>
</protein>
<dbReference type="InterPro" id="IPR029787">
    <property type="entry name" value="Nucleotide_cyclase"/>
</dbReference>
<evidence type="ECO:0000313" key="5">
    <source>
        <dbReference type="Proteomes" id="UP000236527"/>
    </source>
</evidence>
<keyword evidence="1" id="KW-0472">Membrane</keyword>
<proteinExistence type="predicted"/>
<dbReference type="InterPro" id="IPR000160">
    <property type="entry name" value="GGDEF_dom"/>
</dbReference>
<dbReference type="Pfam" id="PF00990">
    <property type="entry name" value="GGDEF"/>
    <property type="match status" value="1"/>
</dbReference>
<dbReference type="SUPFAM" id="SSF141868">
    <property type="entry name" value="EAL domain-like"/>
    <property type="match status" value="1"/>
</dbReference>
<dbReference type="SMART" id="SM00267">
    <property type="entry name" value="GGDEF"/>
    <property type="match status" value="1"/>
</dbReference>
<dbReference type="Pfam" id="PF00563">
    <property type="entry name" value="EAL"/>
    <property type="match status" value="1"/>
</dbReference>
<feature type="transmembrane region" description="Helical" evidence="1">
    <location>
        <begin position="6"/>
        <end position="26"/>
    </location>
</feature>
<keyword evidence="5" id="KW-1185">Reference proteome</keyword>
<dbReference type="PROSITE" id="PS50883">
    <property type="entry name" value="EAL"/>
    <property type="match status" value="1"/>
</dbReference>
<dbReference type="EMBL" id="BDGE01000018">
    <property type="protein sequence ID" value="GBE91263.1"/>
    <property type="molecule type" value="Genomic_DNA"/>
</dbReference>
<evidence type="ECO:0000256" key="1">
    <source>
        <dbReference type="SAM" id="Phobius"/>
    </source>
</evidence>
<feature type="domain" description="GGDEF" evidence="3">
    <location>
        <begin position="138"/>
        <end position="272"/>
    </location>
</feature>
<feature type="domain" description="EAL" evidence="2">
    <location>
        <begin position="281"/>
        <end position="535"/>
    </location>
</feature>
<dbReference type="Gene3D" id="3.20.20.450">
    <property type="entry name" value="EAL domain"/>
    <property type="match status" value="1"/>
</dbReference>
<evidence type="ECO:0000313" key="4">
    <source>
        <dbReference type="EMBL" id="GBE91263.1"/>
    </source>
</evidence>
<organism evidence="4 5">
    <name type="scientific">Nostoc cycadae WK-1</name>
    <dbReference type="NCBI Taxonomy" id="1861711"/>
    <lineage>
        <taxon>Bacteria</taxon>
        <taxon>Bacillati</taxon>
        <taxon>Cyanobacteriota</taxon>
        <taxon>Cyanophyceae</taxon>
        <taxon>Nostocales</taxon>
        <taxon>Nostocaceae</taxon>
        <taxon>Nostoc</taxon>
    </lineage>
</organism>
<dbReference type="CDD" id="cd01948">
    <property type="entry name" value="EAL"/>
    <property type="match status" value="1"/>
</dbReference>
<dbReference type="InterPro" id="IPR043128">
    <property type="entry name" value="Rev_trsase/Diguanyl_cyclase"/>
</dbReference>
<dbReference type="InterPro" id="IPR052155">
    <property type="entry name" value="Biofilm_reg_signaling"/>
</dbReference>
<sequence length="543" mass="61059">MSVAFLGTHVPLLTLLFCFVTSNSYSWEMTIRVLLIALLATLIGTAATLYALHYLLAPVIVTSAALQDYFHTKKLPELPTEYADEAGTLMADTSQTLHKLDELIHQISNYDNLTGLPNRDLFSDRLYQNVSQLQNQQQMVAVLLLGIDDFTGISHGLEHEKANLLLRAVAQRLTNNIGQTDILAHLSQDEFAIAHTEMLSFESVIKLSQLLLSTISKPFFIEGQQIHITASIGITINHLGDRNYVDQLLQQAHIALYQAKQQGRSQHRFYSPEINARLQERLTIENELRGALERGEMVVYYQPLIDLRSRQITAVEALIRWQHPIRGLISPAKFIPIAEDNGLIISIGEWVLRTACEQNRTWQLAGMAPIRMSVNLSARQFEKPDLVEIVKQILQETELSASYLELEVTESFLMGDVQRSITTLKQLRELGLWLALDDFGTGYSSLNYLNRFPVNMLKIDRSFVQNVTSNSDSAAVTDAIIALAKSLQLKITAEGVETQEQLEYLEQRGCHEGQGFYFGIPAPAEKITELLKLNSQQLEQIAA</sequence>
<dbReference type="Gene3D" id="3.30.70.270">
    <property type="match status" value="1"/>
</dbReference>
<dbReference type="PANTHER" id="PTHR44757">
    <property type="entry name" value="DIGUANYLATE CYCLASE DGCP"/>
    <property type="match status" value="1"/>
</dbReference>
<keyword evidence="1" id="KW-0812">Transmembrane</keyword>
<gene>
    <name evidence="4" type="ORF">NCWK1_0987</name>
</gene>
<keyword evidence="1" id="KW-1133">Transmembrane helix</keyword>
<dbReference type="SUPFAM" id="SSF55073">
    <property type="entry name" value="Nucleotide cyclase"/>
    <property type="match status" value="1"/>
</dbReference>
<dbReference type="FunFam" id="3.20.20.450:FF:000001">
    <property type="entry name" value="Cyclic di-GMP phosphodiesterase yahA"/>
    <property type="match status" value="1"/>
</dbReference>
<dbReference type="CDD" id="cd01949">
    <property type="entry name" value="GGDEF"/>
    <property type="match status" value="1"/>
</dbReference>
<dbReference type="InterPro" id="IPR001633">
    <property type="entry name" value="EAL_dom"/>
</dbReference>